<dbReference type="PANTHER" id="PTHR12444:SF8">
    <property type="entry name" value="PROTEIN EFR3 HOMOLOG CMP44E"/>
    <property type="match status" value="1"/>
</dbReference>
<dbReference type="EMBL" id="BGZK01000910">
    <property type="protein sequence ID" value="GBP64811.1"/>
    <property type="molecule type" value="Genomic_DNA"/>
</dbReference>
<feature type="compositionally biased region" description="Polar residues" evidence="1">
    <location>
        <begin position="295"/>
        <end position="304"/>
    </location>
</feature>
<dbReference type="GO" id="GO:0005886">
    <property type="term" value="C:plasma membrane"/>
    <property type="evidence" value="ECO:0007669"/>
    <property type="project" value="TreeGrafter"/>
</dbReference>
<proteinExistence type="predicted"/>
<dbReference type="InterPro" id="IPR051851">
    <property type="entry name" value="EFR3_Homologs"/>
</dbReference>
<feature type="region of interest" description="Disordered" evidence="1">
    <location>
        <begin position="286"/>
        <end position="313"/>
    </location>
</feature>
<sequence length="407" mass="45363">MLLVGYSENVKGYRLYDPTSHNVIVARDVVFMENIDDSLTTSIAIEGKNHLVRSADMASPSNSDEENSNDKTYVPDNSSSDTDDSYTDTMSMSPETRDLVNQQCDVNLPEKCVRRLQFESNTVENVEAIYTTLALLCVELASDETICDMVQLIMAIQHSALSNPVLSRAQRYHLHALVVSLLSLLPRVLHLPHLLDYVEKIIDARQNEASHLLPSLSEDYEDLPSPSKMPYLMVDHMAVTDCLKVDGIDTSRLQSPSPYTSGTVSHLGPHRHSWVEAGAVQGRESLADIGPSGTELDSANSSPGVQRHQTHNESVSLEALRRAAAAPGEAERREAERRRVQLNKTFRTAPFSQLVALTQPKYELKDKLEEIFNSLSDPLVPPIASPQSKPNQNMPAYQKYFPELFLY</sequence>
<dbReference type="Proteomes" id="UP000299102">
    <property type="component" value="Unassembled WGS sequence"/>
</dbReference>
<organism evidence="3 4">
    <name type="scientific">Eumeta variegata</name>
    <name type="common">Bagworm moth</name>
    <name type="synonym">Eumeta japonica</name>
    <dbReference type="NCBI Taxonomy" id="151549"/>
    <lineage>
        <taxon>Eukaryota</taxon>
        <taxon>Metazoa</taxon>
        <taxon>Ecdysozoa</taxon>
        <taxon>Arthropoda</taxon>
        <taxon>Hexapoda</taxon>
        <taxon>Insecta</taxon>
        <taxon>Pterygota</taxon>
        <taxon>Neoptera</taxon>
        <taxon>Endopterygota</taxon>
        <taxon>Lepidoptera</taxon>
        <taxon>Glossata</taxon>
        <taxon>Ditrysia</taxon>
        <taxon>Tineoidea</taxon>
        <taxon>Psychidae</taxon>
        <taxon>Oiketicinae</taxon>
        <taxon>Eumeta</taxon>
    </lineage>
</organism>
<feature type="region of interest" description="Disordered" evidence="1">
    <location>
        <begin position="54"/>
        <end position="92"/>
    </location>
</feature>
<dbReference type="PANTHER" id="PTHR12444">
    <property type="entry name" value="PROTEIN EFR3 HOMOLOG CMP44E"/>
    <property type="match status" value="1"/>
</dbReference>
<dbReference type="AlphaFoldDB" id="A0A4C1XM24"/>
<feature type="domain" description="Retroviral polymerase SH3-like" evidence="2">
    <location>
        <begin position="2"/>
        <end position="36"/>
    </location>
</feature>
<dbReference type="OrthoDB" id="19232at2759"/>
<reference evidence="3 4" key="1">
    <citation type="journal article" date="2019" name="Commun. Biol.">
        <title>The bagworm genome reveals a unique fibroin gene that provides high tensile strength.</title>
        <authorList>
            <person name="Kono N."/>
            <person name="Nakamura H."/>
            <person name="Ohtoshi R."/>
            <person name="Tomita M."/>
            <person name="Numata K."/>
            <person name="Arakawa K."/>
        </authorList>
    </citation>
    <scope>NUCLEOTIDE SEQUENCE [LARGE SCALE GENOMIC DNA]</scope>
</reference>
<name>A0A4C1XM24_EUMVA</name>
<dbReference type="GO" id="GO:0072659">
    <property type="term" value="P:protein localization to plasma membrane"/>
    <property type="evidence" value="ECO:0007669"/>
    <property type="project" value="TreeGrafter"/>
</dbReference>
<comment type="caution">
    <text evidence="3">The sequence shown here is derived from an EMBL/GenBank/DDBJ whole genome shotgun (WGS) entry which is preliminary data.</text>
</comment>
<evidence type="ECO:0000313" key="4">
    <source>
        <dbReference type="Proteomes" id="UP000299102"/>
    </source>
</evidence>
<dbReference type="Pfam" id="PF25597">
    <property type="entry name" value="SH3_retrovirus"/>
    <property type="match status" value="1"/>
</dbReference>
<evidence type="ECO:0000259" key="2">
    <source>
        <dbReference type="Pfam" id="PF25597"/>
    </source>
</evidence>
<evidence type="ECO:0000256" key="1">
    <source>
        <dbReference type="SAM" id="MobiDB-lite"/>
    </source>
</evidence>
<protein>
    <submittedName>
        <fullName evidence="3">Protein EFR3 homolog cmp44E</fullName>
    </submittedName>
</protein>
<gene>
    <name evidence="3" type="primary">stmA</name>
    <name evidence="3" type="ORF">EVAR_50327_1</name>
</gene>
<accession>A0A4C1XM24</accession>
<dbReference type="InterPro" id="IPR057670">
    <property type="entry name" value="SH3_retrovirus"/>
</dbReference>
<evidence type="ECO:0000313" key="3">
    <source>
        <dbReference type="EMBL" id="GBP64811.1"/>
    </source>
</evidence>
<keyword evidence="4" id="KW-1185">Reference proteome</keyword>
<dbReference type="STRING" id="151549.A0A4C1XM24"/>